<reference evidence="2" key="2">
    <citation type="submission" date="2021-09" db="EMBL/GenBank/DDBJ databases">
        <authorList>
            <person name="Jia N."/>
            <person name="Wang J."/>
            <person name="Shi W."/>
            <person name="Du L."/>
            <person name="Sun Y."/>
            <person name="Zhan W."/>
            <person name="Jiang J."/>
            <person name="Wang Q."/>
            <person name="Zhang B."/>
            <person name="Ji P."/>
            <person name="Sakyi L.B."/>
            <person name="Cui X."/>
            <person name="Yuan T."/>
            <person name="Jiang B."/>
            <person name="Yang W."/>
            <person name="Lam T.T.-Y."/>
            <person name="Chang Q."/>
            <person name="Ding S."/>
            <person name="Wang X."/>
            <person name="Zhu J."/>
            <person name="Ruan X."/>
            <person name="Zhao L."/>
            <person name="Wei J."/>
            <person name="Que T."/>
            <person name="Du C."/>
            <person name="Cheng J."/>
            <person name="Dai P."/>
            <person name="Han X."/>
            <person name="Huang E."/>
            <person name="Gao Y."/>
            <person name="Liu J."/>
            <person name="Shao H."/>
            <person name="Ye R."/>
            <person name="Li L."/>
            <person name="Wei W."/>
            <person name="Wang X."/>
            <person name="Wang C."/>
            <person name="Huo Q."/>
            <person name="Li W."/>
            <person name="Guo W."/>
            <person name="Chen H."/>
            <person name="Chen S."/>
            <person name="Zhou L."/>
            <person name="Zhou L."/>
            <person name="Ni X."/>
            <person name="Tian J."/>
            <person name="Zhou Y."/>
            <person name="Sheng Y."/>
            <person name="Liu T."/>
            <person name="Pan Y."/>
            <person name="Xia L."/>
            <person name="Li J."/>
            <person name="Zhao F."/>
            <person name="Cao W."/>
        </authorList>
    </citation>
    <scope>NUCLEOTIDE SEQUENCE</scope>
    <source>
        <strain evidence="2">Rmic-2018</strain>
        <tissue evidence="2">Larvae</tissue>
    </source>
</reference>
<evidence type="ECO:0000256" key="1">
    <source>
        <dbReference type="SAM" id="MobiDB-lite"/>
    </source>
</evidence>
<sequence length="609" mass="60377">MNIRSLPAHAVDVSHDLVVCEVPQLCFTETWIDIATKLPGCCKCISLAKRQYRRAAGVAIYERFDGITLLPRSVLYQLNSLPQFVLALMLGAASAGKDDADDDSFSIGLGVLSPSYRQKIGPDGNTKVDFNQEKDGFSFSVSSGEPNAKTASGAVKPYSHITFSQQFQDPAAAKKHASAGGAELQQVAQHQPAQYAGQQGPYAGGLAQYGGAPTPAVQYAAAPQSTGYGGGNSLASFGGAGYGGAAQTLGGVLNSDQNAALAAVQQVLNAERQRQHTAPQAQAYTAPQAQAYAAPQAQAYAAPQAQGYAAPQAQAYAAPQAQAYGAPQGFSLPQHLFAAAPQPSYATPQQSYGAQQQQQPTYSAGVHGSGQALAFAYGGGGAPGAAAGYAGGYQPHGGYAGGPVAADTGSDPKYGAQIFGPAQVYVPPPGAAGQGYGAGAATQGGYNGGSAAASYNGGGAANAHQGVALQTGPGGVITGAALQGYGGSSAGAGLQAYGGGSSAGGALQGYGAAFQGYGAGSSGAQGVTYSPSAAYGGAQLAGQGAPGVHYASGSTLRLQAAPYAAALTAGQDARSAGGYTARPGGYGAASSAQVTAYGPPAQSGYKHKK</sequence>
<feature type="compositionally biased region" description="Low complexity" evidence="1">
    <location>
        <begin position="178"/>
        <end position="193"/>
    </location>
</feature>
<keyword evidence="3" id="KW-1185">Reference proteome</keyword>
<accession>A0A9J6DFH4</accession>
<dbReference type="Proteomes" id="UP000821866">
    <property type="component" value="Chromosome 7"/>
</dbReference>
<name>A0A9J6DFH4_RHIMP</name>
<organism evidence="2 3">
    <name type="scientific">Rhipicephalus microplus</name>
    <name type="common">Cattle tick</name>
    <name type="synonym">Boophilus microplus</name>
    <dbReference type="NCBI Taxonomy" id="6941"/>
    <lineage>
        <taxon>Eukaryota</taxon>
        <taxon>Metazoa</taxon>
        <taxon>Ecdysozoa</taxon>
        <taxon>Arthropoda</taxon>
        <taxon>Chelicerata</taxon>
        <taxon>Arachnida</taxon>
        <taxon>Acari</taxon>
        <taxon>Parasitiformes</taxon>
        <taxon>Ixodida</taxon>
        <taxon>Ixodoidea</taxon>
        <taxon>Ixodidae</taxon>
        <taxon>Rhipicephalinae</taxon>
        <taxon>Rhipicephalus</taxon>
        <taxon>Boophilus</taxon>
    </lineage>
</organism>
<reference evidence="2" key="1">
    <citation type="journal article" date="2020" name="Cell">
        <title>Large-Scale Comparative Analyses of Tick Genomes Elucidate Their Genetic Diversity and Vector Capacities.</title>
        <authorList>
            <consortium name="Tick Genome and Microbiome Consortium (TIGMIC)"/>
            <person name="Jia N."/>
            <person name="Wang J."/>
            <person name="Shi W."/>
            <person name="Du L."/>
            <person name="Sun Y."/>
            <person name="Zhan W."/>
            <person name="Jiang J.F."/>
            <person name="Wang Q."/>
            <person name="Zhang B."/>
            <person name="Ji P."/>
            <person name="Bell-Sakyi L."/>
            <person name="Cui X.M."/>
            <person name="Yuan T.T."/>
            <person name="Jiang B.G."/>
            <person name="Yang W.F."/>
            <person name="Lam T.T."/>
            <person name="Chang Q.C."/>
            <person name="Ding S.J."/>
            <person name="Wang X.J."/>
            <person name="Zhu J.G."/>
            <person name="Ruan X.D."/>
            <person name="Zhao L."/>
            <person name="Wei J.T."/>
            <person name="Ye R.Z."/>
            <person name="Que T.C."/>
            <person name="Du C.H."/>
            <person name="Zhou Y.H."/>
            <person name="Cheng J.X."/>
            <person name="Dai P.F."/>
            <person name="Guo W.B."/>
            <person name="Han X.H."/>
            <person name="Huang E.J."/>
            <person name="Li L.F."/>
            <person name="Wei W."/>
            <person name="Gao Y.C."/>
            <person name="Liu J.Z."/>
            <person name="Shao H.Z."/>
            <person name="Wang X."/>
            <person name="Wang C.C."/>
            <person name="Yang T.C."/>
            <person name="Huo Q.B."/>
            <person name="Li W."/>
            <person name="Chen H.Y."/>
            <person name="Chen S.E."/>
            <person name="Zhou L.G."/>
            <person name="Ni X.B."/>
            <person name="Tian J.H."/>
            <person name="Sheng Y."/>
            <person name="Liu T."/>
            <person name="Pan Y.S."/>
            <person name="Xia L.Y."/>
            <person name="Li J."/>
            <person name="Zhao F."/>
            <person name="Cao W.C."/>
        </authorList>
    </citation>
    <scope>NUCLEOTIDE SEQUENCE</scope>
    <source>
        <strain evidence="2">Rmic-2018</strain>
    </source>
</reference>
<comment type="caution">
    <text evidence="2">The sequence shown here is derived from an EMBL/GenBank/DDBJ whole genome shotgun (WGS) entry which is preliminary data.</text>
</comment>
<feature type="region of interest" description="Disordered" evidence="1">
    <location>
        <begin position="172"/>
        <end position="193"/>
    </location>
</feature>
<evidence type="ECO:0000313" key="2">
    <source>
        <dbReference type="EMBL" id="KAH8020689.1"/>
    </source>
</evidence>
<feature type="region of interest" description="Disordered" evidence="1">
    <location>
        <begin position="586"/>
        <end position="609"/>
    </location>
</feature>
<protein>
    <submittedName>
        <fullName evidence="2">Uncharacterized protein</fullName>
    </submittedName>
</protein>
<proteinExistence type="predicted"/>
<dbReference type="VEuPathDB" id="VectorBase:LOC119175070"/>
<dbReference type="AlphaFoldDB" id="A0A9J6DFH4"/>
<evidence type="ECO:0000313" key="3">
    <source>
        <dbReference type="Proteomes" id="UP000821866"/>
    </source>
</evidence>
<gene>
    <name evidence="2" type="ORF">HPB51_002638</name>
</gene>
<dbReference type="EMBL" id="JABSTU010000009">
    <property type="protein sequence ID" value="KAH8020689.1"/>
    <property type="molecule type" value="Genomic_DNA"/>
</dbReference>